<keyword evidence="1" id="KW-0812">Transmembrane</keyword>
<accession>A0A5P8FIJ1</accession>
<gene>
    <name evidence="2" type="ORF">EEW87_001965</name>
</gene>
<evidence type="ECO:0000313" key="3">
    <source>
        <dbReference type="Proteomes" id="UP000271708"/>
    </source>
</evidence>
<dbReference type="AlphaFoldDB" id="A0A5P8FIJ1"/>
<proteinExistence type="predicted"/>
<dbReference type="RefSeq" id="WP_148041549.1">
    <property type="nucleotide sequence ID" value="NZ_CAJFZZ010000039.1"/>
</dbReference>
<organism evidence="2 3">
    <name type="scientific">Janibacter melonis</name>
    <dbReference type="NCBI Taxonomy" id="262209"/>
    <lineage>
        <taxon>Bacteria</taxon>
        <taxon>Bacillati</taxon>
        <taxon>Actinomycetota</taxon>
        <taxon>Actinomycetes</taxon>
        <taxon>Micrococcales</taxon>
        <taxon>Intrasporangiaceae</taxon>
        <taxon>Janibacter</taxon>
    </lineage>
</organism>
<reference evidence="2 3" key="1">
    <citation type="submission" date="2019-09" db="EMBL/GenBank/DDBJ databases">
        <title>Complete Genome Sequence of Janibacter melonis M714 with both human health impact and industrial applications.</title>
        <authorList>
            <person name="Jin M."/>
            <person name="Zhao Q.R."/>
        </authorList>
    </citation>
    <scope>NUCLEOTIDE SEQUENCE [LARGE SCALE GENOMIC DNA]</scope>
    <source>
        <strain evidence="2 3">M714</strain>
    </source>
</reference>
<evidence type="ECO:0000313" key="2">
    <source>
        <dbReference type="EMBL" id="QFQ29355.2"/>
    </source>
</evidence>
<dbReference type="EMBL" id="CP044548">
    <property type="protein sequence ID" value="QFQ29355.2"/>
    <property type="molecule type" value="Genomic_DNA"/>
</dbReference>
<keyword evidence="1" id="KW-0472">Membrane</keyword>
<evidence type="ECO:0000256" key="1">
    <source>
        <dbReference type="SAM" id="Phobius"/>
    </source>
</evidence>
<keyword evidence="1" id="KW-1133">Transmembrane helix</keyword>
<protein>
    <submittedName>
        <fullName evidence="2">Uncharacterized protein</fullName>
    </submittedName>
</protein>
<dbReference type="KEGG" id="jme:EEW87_001965"/>
<sequence length="201" mass="21126">MNTPTPEQVRTLLDEEAERVARGMPPIDTFIQRVSSERRRRRGMTFGVTVTAAAVIVGGTVALDSSRDEVARPAATSAPFPVLERPVTILPVGAYQELQVSETGCPYVTVPKGDPTRAAPGKYVLATSAVSGWTLQRDQPGDTWSVRDRNGSSVATVGDTVVHTPEPGLKDVLDSASACSPMLAAGAQPSVFGAFNPPAAP</sequence>
<dbReference type="Proteomes" id="UP000271708">
    <property type="component" value="Chromosome"/>
</dbReference>
<name>A0A5P8FIJ1_9MICO</name>
<dbReference type="GeneID" id="59163204"/>
<feature type="transmembrane region" description="Helical" evidence="1">
    <location>
        <begin position="43"/>
        <end position="63"/>
    </location>
</feature>